<dbReference type="Pfam" id="PF11741">
    <property type="entry name" value="AMIN"/>
    <property type="match status" value="1"/>
</dbReference>
<dbReference type="CDD" id="cd02696">
    <property type="entry name" value="MurNAc-LAA"/>
    <property type="match status" value="1"/>
</dbReference>
<dbReference type="Gene3D" id="3.40.630.40">
    <property type="entry name" value="Zn-dependent exopeptidases"/>
    <property type="match status" value="1"/>
</dbReference>
<evidence type="ECO:0000256" key="4">
    <source>
        <dbReference type="ARBA" id="ARBA00022801"/>
    </source>
</evidence>
<dbReference type="PANTHER" id="PTHR30404:SF6">
    <property type="entry name" value="N-ACETYLMURAMOYL-L-ALANINE AMIDASE AMIB"/>
    <property type="match status" value="1"/>
</dbReference>
<evidence type="ECO:0000256" key="1">
    <source>
        <dbReference type="ARBA" id="ARBA00001561"/>
    </source>
</evidence>
<dbReference type="InterPro" id="IPR050695">
    <property type="entry name" value="N-acetylmuramoyl_amidase_3"/>
</dbReference>
<dbReference type="Proteomes" id="UP001501321">
    <property type="component" value="Unassembled WGS sequence"/>
</dbReference>
<gene>
    <name evidence="7" type="ORF">GCM10023095_20110</name>
</gene>
<keyword evidence="8" id="KW-1185">Reference proteome</keyword>
<keyword evidence="5" id="KW-0961">Cell wall biogenesis/degradation</keyword>
<evidence type="ECO:0000256" key="2">
    <source>
        <dbReference type="ARBA" id="ARBA00010860"/>
    </source>
</evidence>
<dbReference type="EC" id="3.5.1.28" evidence="3"/>
<dbReference type="PROSITE" id="PS51782">
    <property type="entry name" value="LYSM"/>
    <property type="match status" value="1"/>
</dbReference>
<comment type="catalytic activity">
    <reaction evidence="1">
        <text>Hydrolyzes the link between N-acetylmuramoyl residues and L-amino acid residues in certain cell-wall glycopeptides.</text>
        <dbReference type="EC" id="3.5.1.28"/>
    </reaction>
</comment>
<dbReference type="SUPFAM" id="SSF54106">
    <property type="entry name" value="LysM domain"/>
    <property type="match status" value="1"/>
</dbReference>
<dbReference type="EMBL" id="BAABFC010000012">
    <property type="protein sequence ID" value="GAA4499635.1"/>
    <property type="molecule type" value="Genomic_DNA"/>
</dbReference>
<dbReference type="InterPro" id="IPR002508">
    <property type="entry name" value="MurNAc-LAA_cat"/>
</dbReference>
<dbReference type="Gene3D" id="2.60.40.3500">
    <property type="match status" value="1"/>
</dbReference>
<dbReference type="PANTHER" id="PTHR30404">
    <property type="entry name" value="N-ACETYLMURAMOYL-L-ALANINE AMIDASE"/>
    <property type="match status" value="1"/>
</dbReference>
<dbReference type="InterPro" id="IPR036779">
    <property type="entry name" value="LysM_dom_sf"/>
</dbReference>
<keyword evidence="4" id="KW-0378">Hydrolase</keyword>
<comment type="caution">
    <text evidence="7">The sequence shown here is derived from an EMBL/GenBank/DDBJ whole genome shotgun (WGS) entry which is preliminary data.</text>
</comment>
<dbReference type="InterPro" id="IPR018392">
    <property type="entry name" value="LysM"/>
</dbReference>
<accession>A0ABP8QDI7</accession>
<dbReference type="Pfam" id="PF01476">
    <property type="entry name" value="LysM"/>
    <property type="match status" value="1"/>
</dbReference>
<dbReference type="SMART" id="SM00257">
    <property type="entry name" value="LysM"/>
    <property type="match status" value="1"/>
</dbReference>
<sequence length="470" mass="50665">MVFDLTGKPSYHYRLQDSPPRLIIELTDTQSRVQAEGLKKTGPMISRLSQQAAAGTLRWQFELTGQIKPTLFTLKPQAQYGHRLVVDLPHAGQSVAATGGSSSKAAGQGAPVRSAKPLMAGKITPVSELEGLPRQPTVTDKPAATMSPAVPAQTAAAPAKPMAAEVTKPAPAKVSTLSGEEIIVAVDAGHGGKDPGAVGPHGSYEKNVTLAVARDLAALINRQPGMRAVMTRTGDYFVDLNQRSEIARKHKAHLLISVHADSVANRQARGASVWILSAKRVDREMNKLLGQQDKHTELLGGAGKVIAEAEPNPYLAQTILDLSWDNSRSEGYSIGEMVLKHIGQEVRLHKHQPQHASLAVLKAPDIPSLLIETGFISNPQEEKLLTSSAFQQRVARAIFNGINRYYADNPPDGTMLANRAKGQTRHVVKSGESLARLAKQYGVSMARLRNHNSLKSDQLRIGQVIYIPTS</sequence>
<comment type="similarity">
    <text evidence="2">Belongs to the N-acetylmuramoyl-L-alanine amidase 3 family.</text>
</comment>
<dbReference type="InterPro" id="IPR021731">
    <property type="entry name" value="AMIN_dom"/>
</dbReference>
<dbReference type="CDD" id="cd00118">
    <property type="entry name" value="LysM"/>
    <property type="match status" value="1"/>
</dbReference>
<reference evidence="8" key="1">
    <citation type="journal article" date="2019" name="Int. J. Syst. Evol. Microbiol.">
        <title>The Global Catalogue of Microorganisms (GCM) 10K type strain sequencing project: providing services to taxonomists for standard genome sequencing and annotation.</title>
        <authorList>
            <consortium name="The Broad Institute Genomics Platform"/>
            <consortium name="The Broad Institute Genome Sequencing Center for Infectious Disease"/>
            <person name="Wu L."/>
            <person name="Ma J."/>
        </authorList>
    </citation>
    <scope>NUCLEOTIDE SEQUENCE [LARGE SCALE GENOMIC DNA]</scope>
    <source>
        <strain evidence="8">JCM 32226</strain>
    </source>
</reference>
<protein>
    <recommendedName>
        <fullName evidence="3">N-acetylmuramoyl-L-alanine amidase</fullName>
        <ecNumber evidence="3">3.5.1.28</ecNumber>
    </recommendedName>
</protein>
<evidence type="ECO:0000256" key="5">
    <source>
        <dbReference type="ARBA" id="ARBA00023316"/>
    </source>
</evidence>
<dbReference type="Gene3D" id="3.10.350.10">
    <property type="entry name" value="LysM domain"/>
    <property type="match status" value="1"/>
</dbReference>
<feature type="domain" description="LysM" evidence="6">
    <location>
        <begin position="424"/>
        <end position="467"/>
    </location>
</feature>
<evidence type="ECO:0000256" key="3">
    <source>
        <dbReference type="ARBA" id="ARBA00011901"/>
    </source>
</evidence>
<dbReference type="Pfam" id="PF01520">
    <property type="entry name" value="Amidase_3"/>
    <property type="match status" value="1"/>
</dbReference>
<name>A0ABP8QDI7_9GAMM</name>
<dbReference type="SUPFAM" id="SSF53187">
    <property type="entry name" value="Zn-dependent exopeptidases"/>
    <property type="match status" value="1"/>
</dbReference>
<evidence type="ECO:0000313" key="7">
    <source>
        <dbReference type="EMBL" id="GAA4499635.1"/>
    </source>
</evidence>
<organism evidence="7 8">
    <name type="scientific">Pseudaeromonas paramecii</name>
    <dbReference type="NCBI Taxonomy" id="2138166"/>
    <lineage>
        <taxon>Bacteria</taxon>
        <taxon>Pseudomonadati</taxon>
        <taxon>Pseudomonadota</taxon>
        <taxon>Gammaproteobacteria</taxon>
        <taxon>Aeromonadales</taxon>
        <taxon>Aeromonadaceae</taxon>
        <taxon>Pseudaeromonas</taxon>
    </lineage>
</organism>
<proteinExistence type="inferred from homology"/>
<dbReference type="SMART" id="SM00646">
    <property type="entry name" value="Ami_3"/>
    <property type="match status" value="1"/>
</dbReference>
<evidence type="ECO:0000313" key="8">
    <source>
        <dbReference type="Proteomes" id="UP001501321"/>
    </source>
</evidence>
<evidence type="ECO:0000259" key="6">
    <source>
        <dbReference type="PROSITE" id="PS51782"/>
    </source>
</evidence>